<sequence length="1099" mass="120117">MRWVNALALGLAGVARSAIVLDAKDIEFGNPWWFVYAGVSCFLVLFAGIMSGLTLGLMSLGLVELEILQRSGTSTEKHQAAAILPVVQKQHQLLVTLLLCNACAMEALPIYLDKIFHPFVAVVLSVTFVLAFGEIIPQAICSRYGLAVGANFLWLVRVLMIICYPIAYPIGKVLDAVLGHDDSLFRRAQLKALVSIHGKEAGKGGELTHDETTIISGALDLTLKTAEEAMTPIESTFSLDVNSKLDWEAIGKILARGHSRVPVYSGNTTNIIGLLLVKNLLTVRAETETPVSAVSIRKMPRVPADMPLYDILNEFQKGSSHMAAVVKVKGKNSKPQPALGGENFEQIDSGNGNSQLTTPLLPNLHENGDSVILDVDKVSMPIPANKLKYFPQNAASTNTFTRFSDDHEDGEVIGIITLEDVFEELLQEEIVDETDVYVDVHKRIRVAAAAVVARGPQNRKSTCHKPAGGQYKQSQIPKKDFGDNLVRDLIDLRDGFQFSLSRVAECLSAGTTCLLLLQRLIMHVDTRVLRAVAIENPKDPDAAVEVVLTEVIPYLSKVAVEDGSPAEDNLQVDSTYLDLDESTKTLSGSAYSKTNSYQDEVCRDDGNEESASSGKHEQSYVVDGSDVISLVTPIATPYANGADDHCNHVDLKTQETNYLQESSYVELGSNQGSHASSTSSKHGYGGNTGTMSGNQVADSADFDRACPCGSNSVIPGESHLEQSPIDLEVENAVVQLAPSPVQECIPDTPNGSLQLAVADPLYSDSEKPESSGAYDGLNKDVPSGDMVDFEDESAMNNVVTRSGQICRIDLLEDIIEDARNNKKTLFLAMESVISLMREVELQEKAAEQAKEEAARGGFDILLRVEDLKQMLQHAKEANNMHAGEVFGEKAILATEARELQSRLLSLADERDKSLAILDDMRRNIEERLEAAETERKVAEEEKMEKEASARNALAEQQLIMEKVVEESKILKQEAEENSKLQEFLMDRGRFVDVLQGEISVICQDVKLLKENFDERVPLSKSLSSSQTTCILASSSSSLKSMSPDLVPELAKSSETAKKTSPSPSVDYHLSSGGEESDREDRKALTDDGWEFFDNREFDM</sequence>
<dbReference type="Proteomes" id="UP001062846">
    <property type="component" value="Chromosome 13"/>
</dbReference>
<gene>
    <name evidence="1" type="ORF">RHMOL_Rhmol13G0029200</name>
</gene>
<accession>A0ACC0L2B9</accession>
<organism evidence="1 2">
    <name type="scientific">Rhododendron molle</name>
    <name type="common">Chinese azalea</name>
    <name type="synonym">Azalea mollis</name>
    <dbReference type="NCBI Taxonomy" id="49168"/>
    <lineage>
        <taxon>Eukaryota</taxon>
        <taxon>Viridiplantae</taxon>
        <taxon>Streptophyta</taxon>
        <taxon>Embryophyta</taxon>
        <taxon>Tracheophyta</taxon>
        <taxon>Spermatophyta</taxon>
        <taxon>Magnoliopsida</taxon>
        <taxon>eudicotyledons</taxon>
        <taxon>Gunneridae</taxon>
        <taxon>Pentapetalae</taxon>
        <taxon>asterids</taxon>
        <taxon>Ericales</taxon>
        <taxon>Ericaceae</taxon>
        <taxon>Ericoideae</taxon>
        <taxon>Rhodoreae</taxon>
        <taxon>Rhododendron</taxon>
    </lineage>
</organism>
<dbReference type="EMBL" id="CM046400">
    <property type="protein sequence ID" value="KAI8522854.1"/>
    <property type="molecule type" value="Genomic_DNA"/>
</dbReference>
<comment type="caution">
    <text evidence="1">The sequence shown here is derived from an EMBL/GenBank/DDBJ whole genome shotgun (WGS) entry which is preliminary data.</text>
</comment>
<proteinExistence type="predicted"/>
<reference evidence="1" key="1">
    <citation type="submission" date="2022-02" db="EMBL/GenBank/DDBJ databases">
        <title>Plant Genome Project.</title>
        <authorList>
            <person name="Zhang R.-G."/>
        </authorList>
    </citation>
    <scope>NUCLEOTIDE SEQUENCE</scope>
    <source>
        <strain evidence="1">AT1</strain>
    </source>
</reference>
<name>A0ACC0L2B9_RHOML</name>
<protein>
    <submittedName>
        <fullName evidence="1">Uncharacterized protein</fullName>
    </submittedName>
</protein>
<keyword evidence="2" id="KW-1185">Reference proteome</keyword>
<evidence type="ECO:0000313" key="2">
    <source>
        <dbReference type="Proteomes" id="UP001062846"/>
    </source>
</evidence>
<evidence type="ECO:0000313" key="1">
    <source>
        <dbReference type="EMBL" id="KAI8522854.1"/>
    </source>
</evidence>